<organism evidence="4 5">
    <name type="scientific">Pendulispora rubella</name>
    <dbReference type="NCBI Taxonomy" id="2741070"/>
    <lineage>
        <taxon>Bacteria</taxon>
        <taxon>Pseudomonadati</taxon>
        <taxon>Myxococcota</taxon>
        <taxon>Myxococcia</taxon>
        <taxon>Myxococcales</taxon>
        <taxon>Sorangiineae</taxon>
        <taxon>Pendulisporaceae</taxon>
        <taxon>Pendulispora</taxon>
    </lineage>
</organism>
<accession>A0ABZ2L310</accession>
<protein>
    <submittedName>
        <fullName evidence="4">2TM domain-containing protein</fullName>
    </submittedName>
</protein>
<evidence type="ECO:0000313" key="5">
    <source>
        <dbReference type="Proteomes" id="UP001374803"/>
    </source>
</evidence>
<evidence type="ECO:0000313" key="4">
    <source>
        <dbReference type="EMBL" id="WXB03027.1"/>
    </source>
</evidence>
<feature type="compositionally biased region" description="Basic and acidic residues" evidence="1">
    <location>
        <begin position="204"/>
        <end position="215"/>
    </location>
</feature>
<dbReference type="RefSeq" id="WP_394832654.1">
    <property type="nucleotide sequence ID" value="NZ_CP089929.1"/>
</dbReference>
<keyword evidence="2" id="KW-0472">Membrane</keyword>
<feature type="domain" description="2TM" evidence="3">
    <location>
        <begin position="69"/>
        <end position="128"/>
    </location>
</feature>
<dbReference type="InterPro" id="IPR025698">
    <property type="entry name" value="2TM_dom"/>
</dbReference>
<evidence type="ECO:0000259" key="3">
    <source>
        <dbReference type="Pfam" id="PF13239"/>
    </source>
</evidence>
<keyword evidence="2" id="KW-0812">Transmembrane</keyword>
<keyword evidence="5" id="KW-1185">Reference proteome</keyword>
<feature type="transmembrane region" description="Helical" evidence="2">
    <location>
        <begin position="73"/>
        <end position="93"/>
    </location>
</feature>
<dbReference type="Pfam" id="PF13239">
    <property type="entry name" value="2TM"/>
    <property type="match status" value="1"/>
</dbReference>
<feature type="region of interest" description="Disordered" evidence="1">
    <location>
        <begin position="173"/>
        <end position="215"/>
    </location>
</feature>
<evidence type="ECO:0000256" key="1">
    <source>
        <dbReference type="SAM" id="MobiDB-lite"/>
    </source>
</evidence>
<name>A0ABZ2L310_9BACT</name>
<gene>
    <name evidence="4" type="ORF">LVJ94_39735</name>
</gene>
<dbReference type="Proteomes" id="UP001374803">
    <property type="component" value="Chromosome"/>
</dbReference>
<dbReference type="EMBL" id="CP089983">
    <property type="protein sequence ID" value="WXB03027.1"/>
    <property type="molecule type" value="Genomic_DNA"/>
</dbReference>
<keyword evidence="2" id="KW-1133">Transmembrane helix</keyword>
<feature type="transmembrane region" description="Helical" evidence="2">
    <location>
        <begin position="99"/>
        <end position="117"/>
    </location>
</feature>
<feature type="compositionally biased region" description="Basic and acidic residues" evidence="1">
    <location>
        <begin position="173"/>
        <end position="196"/>
    </location>
</feature>
<proteinExistence type="predicted"/>
<reference evidence="4" key="1">
    <citation type="submission" date="2021-12" db="EMBL/GenBank/DDBJ databases">
        <title>Discovery of the Pendulisporaceae a myxobacterial family with distinct sporulation behavior and unique specialized metabolism.</title>
        <authorList>
            <person name="Garcia R."/>
            <person name="Popoff A."/>
            <person name="Bader C.D."/>
            <person name="Loehr J."/>
            <person name="Walesch S."/>
            <person name="Walt C."/>
            <person name="Boldt J."/>
            <person name="Bunk B."/>
            <person name="Haeckl F.J.F.P.J."/>
            <person name="Gunesch A.P."/>
            <person name="Birkelbach J."/>
            <person name="Nuebel U."/>
            <person name="Pietschmann T."/>
            <person name="Bach T."/>
            <person name="Mueller R."/>
        </authorList>
    </citation>
    <scope>NUCLEOTIDE SEQUENCE</scope>
    <source>
        <strain evidence="4">MSr11367</strain>
    </source>
</reference>
<evidence type="ECO:0000256" key="2">
    <source>
        <dbReference type="SAM" id="Phobius"/>
    </source>
</evidence>
<sequence length="215" mass="24619">MTQRRYSDEEVRTILEMALKRDDKQGVGHDELLAAAAEVGISREAIETAALELDDARGEQQAREAILARRRKGFAAHMWPFIAVNAFLAAINMLTTPDVLWFLFPLLGWGLGMFFHARSAFSKEVSPKALAREHKRNEQQARKQRREKTAKELNAALDHGVDRLLTHLSREMRDGRTRVADSGAKDPRKRVDVREDLLDELEHDEPSEQRARRSR</sequence>